<dbReference type="EMBL" id="JAUTBK010000002">
    <property type="protein sequence ID" value="MDQ1207269.1"/>
    <property type="molecule type" value="Genomic_DNA"/>
</dbReference>
<organism evidence="2 3">
    <name type="scientific">Acinetobacter baylyi</name>
    <dbReference type="NCBI Taxonomy" id="202950"/>
    <lineage>
        <taxon>Bacteria</taxon>
        <taxon>Pseudomonadati</taxon>
        <taxon>Pseudomonadota</taxon>
        <taxon>Gammaproteobacteria</taxon>
        <taxon>Moraxellales</taxon>
        <taxon>Moraxellaceae</taxon>
        <taxon>Acinetobacter</taxon>
    </lineage>
</organism>
<sequence length="144" mass="15973">MKVIYTNEIPEKRALGVCYRTEFINVIDSATSVDVDDDFPNAQAIRDAYSHLSGSAYEDITDNSLVPVEQFDAIAEKLAKAEDDLATAKGESIAFQNDLEAMQKRIAELDSVKDNADEQSDRTNDQTETTEKPKRASKPKPEGE</sequence>
<evidence type="ECO:0000313" key="3">
    <source>
        <dbReference type="Proteomes" id="UP001233360"/>
    </source>
</evidence>
<gene>
    <name evidence="2" type="ORF">QE380_000192</name>
</gene>
<evidence type="ECO:0000313" key="2">
    <source>
        <dbReference type="EMBL" id="MDQ1207269.1"/>
    </source>
</evidence>
<accession>A0ABU0URV0</accession>
<feature type="region of interest" description="Disordered" evidence="1">
    <location>
        <begin position="106"/>
        <end position="144"/>
    </location>
</feature>
<evidence type="ECO:0000256" key="1">
    <source>
        <dbReference type="SAM" id="MobiDB-lite"/>
    </source>
</evidence>
<protein>
    <recommendedName>
        <fullName evidence="4">Bacteriophage protein</fullName>
    </recommendedName>
</protein>
<name>A0ABU0URV0_ACIBI</name>
<dbReference type="Proteomes" id="UP001233360">
    <property type="component" value="Unassembled WGS sequence"/>
</dbReference>
<proteinExistence type="predicted"/>
<comment type="caution">
    <text evidence="2">The sequence shown here is derived from an EMBL/GenBank/DDBJ whole genome shotgun (WGS) entry which is preliminary data.</text>
</comment>
<dbReference type="RefSeq" id="WP_307001376.1">
    <property type="nucleotide sequence ID" value="NZ_JAUTBK010000002.1"/>
</dbReference>
<keyword evidence="3" id="KW-1185">Reference proteome</keyword>
<reference evidence="2 3" key="1">
    <citation type="submission" date="2023-07" db="EMBL/GenBank/DDBJ databases">
        <title>Functional and genomic diversity of the sorghum phyllosphere microbiome.</title>
        <authorList>
            <person name="Shade A."/>
        </authorList>
    </citation>
    <scope>NUCLEOTIDE SEQUENCE [LARGE SCALE GENOMIC DNA]</scope>
    <source>
        <strain evidence="2 3">SORGH_AS_0887</strain>
    </source>
</reference>
<evidence type="ECO:0008006" key="4">
    <source>
        <dbReference type="Google" id="ProtNLM"/>
    </source>
</evidence>